<sequence>LINYIFSILSNDLLPSFLQLHDSALIEFLVLISKKLHQVRLKVIIICKSFTIKRVLQTSK</sequence>
<name>A0A154P625_DUFNO</name>
<accession>A0A154P625</accession>
<reference evidence="1 2" key="1">
    <citation type="submission" date="2015-07" db="EMBL/GenBank/DDBJ databases">
        <title>The genome of Dufourea novaeangliae.</title>
        <authorList>
            <person name="Pan H."/>
            <person name="Kapheim K."/>
        </authorList>
    </citation>
    <scope>NUCLEOTIDE SEQUENCE [LARGE SCALE GENOMIC DNA]</scope>
    <source>
        <strain evidence="1">0120121106</strain>
        <tissue evidence="1">Whole body</tissue>
    </source>
</reference>
<organism evidence="1 2">
    <name type="scientific">Dufourea novaeangliae</name>
    <name type="common">Sweat bee</name>
    <dbReference type="NCBI Taxonomy" id="178035"/>
    <lineage>
        <taxon>Eukaryota</taxon>
        <taxon>Metazoa</taxon>
        <taxon>Ecdysozoa</taxon>
        <taxon>Arthropoda</taxon>
        <taxon>Hexapoda</taxon>
        <taxon>Insecta</taxon>
        <taxon>Pterygota</taxon>
        <taxon>Neoptera</taxon>
        <taxon>Endopterygota</taxon>
        <taxon>Hymenoptera</taxon>
        <taxon>Apocrita</taxon>
        <taxon>Aculeata</taxon>
        <taxon>Apoidea</taxon>
        <taxon>Anthophila</taxon>
        <taxon>Halictidae</taxon>
        <taxon>Rophitinae</taxon>
        <taxon>Dufourea</taxon>
    </lineage>
</organism>
<keyword evidence="2" id="KW-1185">Reference proteome</keyword>
<dbReference type="Proteomes" id="UP000076502">
    <property type="component" value="Unassembled WGS sequence"/>
</dbReference>
<evidence type="ECO:0000313" key="1">
    <source>
        <dbReference type="EMBL" id="KZC06804.1"/>
    </source>
</evidence>
<dbReference type="AlphaFoldDB" id="A0A154P625"/>
<dbReference type="EMBL" id="KQ434813">
    <property type="protein sequence ID" value="KZC06804.1"/>
    <property type="molecule type" value="Genomic_DNA"/>
</dbReference>
<gene>
    <name evidence="1" type="ORF">WN55_07938</name>
</gene>
<evidence type="ECO:0000313" key="2">
    <source>
        <dbReference type="Proteomes" id="UP000076502"/>
    </source>
</evidence>
<protein>
    <submittedName>
        <fullName evidence="1">Uncharacterized protein</fullName>
    </submittedName>
</protein>
<proteinExistence type="predicted"/>
<feature type="non-terminal residue" evidence="1">
    <location>
        <position position="1"/>
    </location>
</feature>